<proteinExistence type="inferred from homology"/>
<evidence type="ECO:0000256" key="5">
    <source>
        <dbReference type="ARBA" id="ARBA00046747"/>
    </source>
</evidence>
<dbReference type="PANTHER" id="PTHR11710:SF0">
    <property type="entry name" value="40S RIBOSOMAL PROTEIN S19"/>
    <property type="match status" value="1"/>
</dbReference>
<dbReference type="GO" id="GO:0000028">
    <property type="term" value="P:ribosomal small subunit assembly"/>
    <property type="evidence" value="ECO:0007669"/>
    <property type="project" value="TreeGrafter"/>
</dbReference>
<protein>
    <submittedName>
        <fullName evidence="8">LOW QUALITY PROTEIN: 40S ribosomal protein S19-like</fullName>
    </submittedName>
</protein>
<dbReference type="Pfam" id="PF01090">
    <property type="entry name" value="Ribosomal_S19e"/>
    <property type="match status" value="1"/>
</dbReference>
<dbReference type="GeneID" id="102738927"/>
<keyword evidence="3" id="KW-0687">Ribonucleoprotein</keyword>
<feature type="compositionally biased region" description="Low complexity" evidence="6">
    <location>
        <begin position="91"/>
        <end position="101"/>
    </location>
</feature>
<dbReference type="GO" id="GO:0022627">
    <property type="term" value="C:cytosolic small ribosomal subunit"/>
    <property type="evidence" value="ECO:0007669"/>
    <property type="project" value="TreeGrafter"/>
</dbReference>
<dbReference type="InterPro" id="IPR036390">
    <property type="entry name" value="WH_DNA-bd_sf"/>
</dbReference>
<feature type="compositionally biased region" description="Polar residues" evidence="6">
    <location>
        <begin position="123"/>
        <end position="144"/>
    </location>
</feature>
<feature type="region of interest" description="Disordered" evidence="6">
    <location>
        <begin position="63"/>
        <end position="152"/>
    </location>
</feature>
<keyword evidence="7" id="KW-1185">Reference proteome</keyword>
<dbReference type="SMART" id="SM01413">
    <property type="entry name" value="Ribosomal_S19e"/>
    <property type="match status" value="1"/>
</dbReference>
<dbReference type="OrthoDB" id="428974at2759"/>
<dbReference type="GO" id="GO:0006412">
    <property type="term" value="P:translation"/>
    <property type="evidence" value="ECO:0007669"/>
    <property type="project" value="InterPro"/>
</dbReference>
<gene>
    <name evidence="8" type="primary">LOC102738927</name>
</gene>
<dbReference type="AlphaFoldDB" id="A0A7F8QXG0"/>
<evidence type="ECO:0000313" key="7">
    <source>
        <dbReference type="Proteomes" id="UP000245341"/>
    </source>
</evidence>
<dbReference type="InterPro" id="IPR001266">
    <property type="entry name" value="Ribosomal_eS19"/>
</dbReference>
<evidence type="ECO:0000256" key="6">
    <source>
        <dbReference type="SAM" id="MobiDB-lite"/>
    </source>
</evidence>
<dbReference type="Proteomes" id="UP000245341">
    <property type="component" value="Unplaced"/>
</dbReference>
<dbReference type="Gene3D" id="1.10.10.10">
    <property type="entry name" value="Winged helix-like DNA-binding domain superfamily/Winged helix DNA-binding domain"/>
    <property type="match status" value="1"/>
</dbReference>
<evidence type="ECO:0000256" key="4">
    <source>
        <dbReference type="ARBA" id="ARBA00045524"/>
    </source>
</evidence>
<dbReference type="InterPro" id="IPR036388">
    <property type="entry name" value="WH-like_DNA-bd_sf"/>
</dbReference>
<keyword evidence="2" id="KW-0689">Ribosomal protein</keyword>
<dbReference type="GO" id="GO:0003735">
    <property type="term" value="F:structural constituent of ribosome"/>
    <property type="evidence" value="ECO:0007669"/>
    <property type="project" value="InterPro"/>
</dbReference>
<reference evidence="8" key="1">
    <citation type="submission" date="2025-08" db="UniProtKB">
        <authorList>
            <consortium name="RefSeq"/>
        </authorList>
    </citation>
    <scope>IDENTIFICATION</scope>
    <source>
        <tissue evidence="8">Liver</tissue>
    </source>
</reference>
<name>A0A7F8QXG0_LEPWE</name>
<accession>A0A7F8QXG0</accession>
<comment type="function">
    <text evidence="4">Component of the small ribosomal subunit. The ribosome is a large ribonucleoprotein complex responsible for the synthesis of proteins in the cell. Required for pre-rRNA processing and maturation of 40S ribosomal subunits. Part of the small subunit (SSU) processome, first precursor of the small eukaryotic ribosomal subunit. During the assembly of the SSU processome in the nucleolus, many ribosome biogenesis factors, an RNA chaperone and ribosomal proteins associate with the nascent pre-rRNA and work in concert to generate RNA folding, modifications, rearrangements and cleavage as well as targeted degradation of pre-ribosomal RNA by the RNA exosome.</text>
</comment>
<dbReference type="RefSeq" id="XP_030885799.1">
    <property type="nucleotide sequence ID" value="XM_031029939.1"/>
</dbReference>
<evidence type="ECO:0000313" key="8">
    <source>
        <dbReference type="RefSeq" id="XP_030885799.1"/>
    </source>
</evidence>
<sequence>MRGVSVEDVKPRELVRAVAAFLRKSGKLEVPEWVGTVKLAKHKGIARCDENWFYARAASRAPHGDLWGSASQGRLRDQDLQGTSKKRGSDQPLQQGLQEPGPQGPPSPREAESGGKIPGWGLQTDNSGTEGSGQTHWTGGSCQQEALEHMLG</sequence>
<comment type="similarity">
    <text evidence="1">Belongs to the eukaryotic ribosomal protein eS19 family.</text>
</comment>
<evidence type="ECO:0000256" key="1">
    <source>
        <dbReference type="ARBA" id="ARBA00010014"/>
    </source>
</evidence>
<evidence type="ECO:0000256" key="2">
    <source>
        <dbReference type="ARBA" id="ARBA00022980"/>
    </source>
</evidence>
<organism evidence="7 8">
    <name type="scientific">Leptonychotes weddellii</name>
    <name type="common">Weddell seal</name>
    <name type="synonym">Otaria weddellii</name>
    <dbReference type="NCBI Taxonomy" id="9713"/>
    <lineage>
        <taxon>Eukaryota</taxon>
        <taxon>Metazoa</taxon>
        <taxon>Chordata</taxon>
        <taxon>Craniata</taxon>
        <taxon>Vertebrata</taxon>
        <taxon>Euteleostomi</taxon>
        <taxon>Mammalia</taxon>
        <taxon>Eutheria</taxon>
        <taxon>Laurasiatheria</taxon>
        <taxon>Carnivora</taxon>
        <taxon>Caniformia</taxon>
        <taxon>Pinnipedia</taxon>
        <taxon>Phocidae</taxon>
        <taxon>Monachinae</taxon>
        <taxon>Lobodontini</taxon>
        <taxon>Leptonychotes</taxon>
    </lineage>
</organism>
<dbReference type="PANTHER" id="PTHR11710">
    <property type="entry name" value="40S RIBOSOMAL PROTEIN S19"/>
    <property type="match status" value="1"/>
</dbReference>
<dbReference type="SUPFAM" id="SSF46785">
    <property type="entry name" value="Winged helix' DNA-binding domain"/>
    <property type="match status" value="1"/>
</dbReference>
<dbReference type="GO" id="GO:0003723">
    <property type="term" value="F:RNA binding"/>
    <property type="evidence" value="ECO:0007669"/>
    <property type="project" value="TreeGrafter"/>
</dbReference>
<dbReference type="KEGG" id="lww:102738927"/>
<evidence type="ECO:0000256" key="3">
    <source>
        <dbReference type="ARBA" id="ARBA00023274"/>
    </source>
</evidence>
<comment type="subunit">
    <text evidence="5">Component of the small ribosomal subunit. Part of the small subunit (SSU) processome, composed of more than 70 proteins and the RNA chaperone small nucleolar RNA (snoRNA) U3. Interacts with RPS19BP1; the interaction is direct and mediates the integration of RPS19 in state post-A1. Interacts with RPS19BP1.</text>
</comment>